<keyword evidence="3" id="KW-0813">Transport</keyword>
<keyword evidence="4" id="KW-0723">Serine/threonine-protein kinase</keyword>
<dbReference type="FunFam" id="1.10.510.10:FF:000693">
    <property type="entry name" value="Serine/threonine protein kinase, putative"/>
    <property type="match status" value="1"/>
</dbReference>
<keyword evidence="7" id="KW-0418">Kinase</keyword>
<dbReference type="GO" id="GO:0015031">
    <property type="term" value="P:protein transport"/>
    <property type="evidence" value="ECO:0007669"/>
    <property type="project" value="UniProtKB-KW"/>
</dbReference>
<keyword evidence="6" id="KW-0547">Nucleotide-binding</keyword>
<feature type="compositionally biased region" description="Basic and acidic residues" evidence="14">
    <location>
        <begin position="482"/>
        <end position="502"/>
    </location>
</feature>
<keyword evidence="10" id="KW-0072">Autophagy</keyword>
<evidence type="ECO:0000256" key="10">
    <source>
        <dbReference type="ARBA" id="ARBA00023006"/>
    </source>
</evidence>
<dbReference type="AlphaFoldDB" id="A0AAD5RW93"/>
<evidence type="ECO:0000256" key="11">
    <source>
        <dbReference type="ARBA" id="ARBA00030237"/>
    </source>
</evidence>
<dbReference type="EC" id="2.7.11.1" evidence="2"/>
<dbReference type="GO" id="GO:0004674">
    <property type="term" value="F:protein serine/threonine kinase activity"/>
    <property type="evidence" value="ECO:0007669"/>
    <property type="project" value="UniProtKB-KW"/>
</dbReference>
<keyword evidence="8" id="KW-0067">ATP-binding</keyword>
<evidence type="ECO:0000256" key="3">
    <source>
        <dbReference type="ARBA" id="ARBA00022448"/>
    </source>
</evidence>
<dbReference type="SMART" id="SM00220">
    <property type="entry name" value="S_TKc"/>
    <property type="match status" value="1"/>
</dbReference>
<name>A0AAD5RW93_9PEZI</name>
<feature type="domain" description="Protein kinase" evidence="15">
    <location>
        <begin position="18"/>
        <end position="288"/>
    </location>
</feature>
<evidence type="ECO:0000256" key="5">
    <source>
        <dbReference type="ARBA" id="ARBA00022679"/>
    </source>
</evidence>
<dbReference type="PANTHER" id="PTHR24348">
    <property type="entry name" value="SERINE/THREONINE-PROTEIN KINASE UNC-51-RELATED"/>
    <property type="match status" value="1"/>
</dbReference>
<reference evidence="16" key="1">
    <citation type="submission" date="2022-07" db="EMBL/GenBank/DDBJ databases">
        <title>Draft genome sequence of Zalerion maritima ATCC 34329, a (micro)plastics degrading marine fungus.</title>
        <authorList>
            <person name="Paco A."/>
            <person name="Goncalves M.F.M."/>
            <person name="Rocha-Santos T.A.P."/>
            <person name="Alves A."/>
        </authorList>
    </citation>
    <scope>NUCLEOTIDE SEQUENCE</scope>
    <source>
        <strain evidence="16">ATCC 34329</strain>
    </source>
</reference>
<keyword evidence="9" id="KW-0653">Protein transport</keyword>
<evidence type="ECO:0000256" key="2">
    <source>
        <dbReference type="ARBA" id="ARBA00012513"/>
    </source>
</evidence>
<keyword evidence="5" id="KW-0808">Transferase</keyword>
<dbReference type="PROSITE" id="PS00108">
    <property type="entry name" value="PROTEIN_KINASE_ST"/>
    <property type="match status" value="1"/>
</dbReference>
<dbReference type="Gene3D" id="1.10.510.10">
    <property type="entry name" value="Transferase(Phosphotransferase) domain 1"/>
    <property type="match status" value="1"/>
</dbReference>
<dbReference type="GO" id="GO:0005524">
    <property type="term" value="F:ATP binding"/>
    <property type="evidence" value="ECO:0007669"/>
    <property type="project" value="UniProtKB-KW"/>
</dbReference>
<dbReference type="GO" id="GO:0000045">
    <property type="term" value="P:autophagosome assembly"/>
    <property type="evidence" value="ECO:0007669"/>
    <property type="project" value="TreeGrafter"/>
</dbReference>
<dbReference type="InterPro" id="IPR011009">
    <property type="entry name" value="Kinase-like_dom_sf"/>
</dbReference>
<dbReference type="GO" id="GO:0034045">
    <property type="term" value="C:phagophore assembly site membrane"/>
    <property type="evidence" value="ECO:0007669"/>
    <property type="project" value="UniProtKB-SubCell"/>
</dbReference>
<dbReference type="InterPro" id="IPR000719">
    <property type="entry name" value="Prot_kinase_dom"/>
</dbReference>
<comment type="catalytic activity">
    <reaction evidence="12">
        <text>L-threonyl-[protein] + ATP = O-phospho-L-threonyl-[protein] + ADP + H(+)</text>
        <dbReference type="Rhea" id="RHEA:46608"/>
        <dbReference type="Rhea" id="RHEA-COMP:11060"/>
        <dbReference type="Rhea" id="RHEA-COMP:11605"/>
        <dbReference type="ChEBI" id="CHEBI:15378"/>
        <dbReference type="ChEBI" id="CHEBI:30013"/>
        <dbReference type="ChEBI" id="CHEBI:30616"/>
        <dbReference type="ChEBI" id="CHEBI:61977"/>
        <dbReference type="ChEBI" id="CHEBI:456216"/>
        <dbReference type="EC" id="2.7.11.1"/>
    </reaction>
</comment>
<dbReference type="GO" id="GO:0010506">
    <property type="term" value="P:regulation of autophagy"/>
    <property type="evidence" value="ECO:0007669"/>
    <property type="project" value="InterPro"/>
</dbReference>
<evidence type="ECO:0000259" key="15">
    <source>
        <dbReference type="PROSITE" id="PS50011"/>
    </source>
</evidence>
<evidence type="ECO:0000256" key="13">
    <source>
        <dbReference type="ARBA" id="ARBA00048679"/>
    </source>
</evidence>
<evidence type="ECO:0000256" key="6">
    <source>
        <dbReference type="ARBA" id="ARBA00022741"/>
    </source>
</evidence>
<protein>
    <recommendedName>
        <fullName evidence="2">non-specific serine/threonine protein kinase</fullName>
        <ecNumber evidence="2">2.7.11.1</ecNumber>
    </recommendedName>
    <alternativeName>
        <fullName evidence="11">Autophagy-related protein 1</fullName>
    </alternativeName>
</protein>
<evidence type="ECO:0000256" key="4">
    <source>
        <dbReference type="ARBA" id="ARBA00022527"/>
    </source>
</evidence>
<sequence>MDCMRDSFRPGVVLDGRYEALSYIHEGSFGMVFKARDLKNGDDVAIKCLTKRSVVDEANSEFAAENSLEESEELAVHKHLGSHPNIINLLRSFETDAHLYFVLEYCERGDLYEVIRAQQGTAGTEDVRQLMLEIIEAVDYIHSKGIFHRDIKPENIFLSKEGQVKLGDFGLATTDSWSYEYAVGSDRYMAPEQSDSAGAGYSPAQADIWAIGICLLNLLFKKNPFSRPSVDEDPFFRDFLYDSRSLFDIFDTMSEDTFEVLEHCLNLNPSKRSLKKVRQALRHVESFTTTCDDEMDAFLVGSPKAQATANREPLGTPAIQSPAMDQGAWGDNAFWTQTLQTTPPQPIRNSKLNVVQGAGSYSEDLFAKSVESSDWCSADTVQSQSLASTVDSGIAPATTTSFALHLPEKHRNKFSVNNSAVAGSLPINMAKPKSVRSLDAVFGRKDDGPKSWSDMFDEDLEEEFSESQNKLNALKENNSRTFSHESKSDEVPVKNEQHKHVATEQVDFFDMDDGTPIPTDKNDTTDGVFNFEPPSPKREYPDQSQWPRYSPPPKKSSLNNLDKWSALGQRRRAFAESSEKSQPEKRSEQQHAKSQAHNTTPCISTITNTTITTSGALEFNRPRRNHGFGQSNYLGTGNVDQHSTYSPHNHVNTFNFNRNRDHRLGAAREGSGCPWTRRNDFGAFHREGGLRGDCRDRNWRKENRHSFGRPEWVGSCLEARS</sequence>
<evidence type="ECO:0000256" key="14">
    <source>
        <dbReference type="SAM" id="MobiDB-lite"/>
    </source>
</evidence>
<evidence type="ECO:0000256" key="1">
    <source>
        <dbReference type="ARBA" id="ARBA00004623"/>
    </source>
</evidence>
<evidence type="ECO:0000313" key="17">
    <source>
        <dbReference type="Proteomes" id="UP001201980"/>
    </source>
</evidence>
<dbReference type="GO" id="GO:0005776">
    <property type="term" value="C:autophagosome"/>
    <property type="evidence" value="ECO:0007669"/>
    <property type="project" value="TreeGrafter"/>
</dbReference>
<feature type="compositionally biased region" description="Basic and acidic residues" evidence="14">
    <location>
        <begin position="573"/>
        <end position="591"/>
    </location>
</feature>
<gene>
    <name evidence="16" type="ORF">MKZ38_004893</name>
</gene>
<proteinExistence type="predicted"/>
<feature type="region of interest" description="Disordered" evidence="14">
    <location>
        <begin position="475"/>
        <end position="607"/>
    </location>
</feature>
<evidence type="ECO:0000256" key="8">
    <source>
        <dbReference type="ARBA" id="ARBA00022840"/>
    </source>
</evidence>
<dbReference type="PROSITE" id="PS50011">
    <property type="entry name" value="PROTEIN_KINASE_DOM"/>
    <property type="match status" value="1"/>
</dbReference>
<evidence type="ECO:0000313" key="16">
    <source>
        <dbReference type="EMBL" id="KAJ2905599.1"/>
    </source>
</evidence>
<dbReference type="Pfam" id="PF00069">
    <property type="entry name" value="Pkinase"/>
    <property type="match status" value="1"/>
</dbReference>
<keyword evidence="17" id="KW-1185">Reference proteome</keyword>
<evidence type="ECO:0000256" key="9">
    <source>
        <dbReference type="ARBA" id="ARBA00022927"/>
    </source>
</evidence>
<comment type="catalytic activity">
    <reaction evidence="13">
        <text>L-seryl-[protein] + ATP = O-phospho-L-seryl-[protein] + ADP + H(+)</text>
        <dbReference type="Rhea" id="RHEA:17989"/>
        <dbReference type="Rhea" id="RHEA-COMP:9863"/>
        <dbReference type="Rhea" id="RHEA-COMP:11604"/>
        <dbReference type="ChEBI" id="CHEBI:15378"/>
        <dbReference type="ChEBI" id="CHEBI:29999"/>
        <dbReference type="ChEBI" id="CHEBI:30616"/>
        <dbReference type="ChEBI" id="CHEBI:83421"/>
        <dbReference type="ChEBI" id="CHEBI:456216"/>
        <dbReference type="EC" id="2.7.11.1"/>
    </reaction>
</comment>
<dbReference type="InterPro" id="IPR008271">
    <property type="entry name" value="Ser/Thr_kinase_AS"/>
</dbReference>
<organism evidence="16 17">
    <name type="scientific">Zalerion maritima</name>
    <dbReference type="NCBI Taxonomy" id="339359"/>
    <lineage>
        <taxon>Eukaryota</taxon>
        <taxon>Fungi</taxon>
        <taxon>Dikarya</taxon>
        <taxon>Ascomycota</taxon>
        <taxon>Pezizomycotina</taxon>
        <taxon>Sordariomycetes</taxon>
        <taxon>Lulworthiomycetidae</taxon>
        <taxon>Lulworthiales</taxon>
        <taxon>Lulworthiaceae</taxon>
        <taxon>Zalerion</taxon>
    </lineage>
</organism>
<dbReference type="Proteomes" id="UP001201980">
    <property type="component" value="Unassembled WGS sequence"/>
</dbReference>
<comment type="subcellular location">
    <subcellularLocation>
        <location evidence="1">Preautophagosomal structure membrane</location>
        <topology evidence="1">Peripheral membrane protein</topology>
    </subcellularLocation>
</comment>
<comment type="caution">
    <text evidence="16">The sequence shown here is derived from an EMBL/GenBank/DDBJ whole genome shotgun (WGS) entry which is preliminary data.</text>
</comment>
<dbReference type="EMBL" id="JAKWBI020000028">
    <property type="protein sequence ID" value="KAJ2905599.1"/>
    <property type="molecule type" value="Genomic_DNA"/>
</dbReference>
<evidence type="ECO:0000256" key="7">
    <source>
        <dbReference type="ARBA" id="ARBA00022777"/>
    </source>
</evidence>
<dbReference type="InterPro" id="IPR045269">
    <property type="entry name" value="Atg1-like"/>
</dbReference>
<evidence type="ECO:0000256" key="12">
    <source>
        <dbReference type="ARBA" id="ARBA00047899"/>
    </source>
</evidence>
<dbReference type="PANTHER" id="PTHR24348:SF22">
    <property type="entry name" value="NON-SPECIFIC SERINE_THREONINE PROTEIN KINASE"/>
    <property type="match status" value="1"/>
</dbReference>
<dbReference type="GO" id="GO:0005829">
    <property type="term" value="C:cytosol"/>
    <property type="evidence" value="ECO:0007669"/>
    <property type="project" value="TreeGrafter"/>
</dbReference>
<dbReference type="SUPFAM" id="SSF56112">
    <property type="entry name" value="Protein kinase-like (PK-like)"/>
    <property type="match status" value="1"/>
</dbReference>
<accession>A0AAD5RW93</accession>